<sequence>MLEFDVEMSREGMTVPYAPIFDEIRRNYGFVDVRGRPDLAAKIPEGSKSSAMGKLLGNLSGLKSPLFTIGCDLGAKAPDHDATLHTAGGYIQVMSTKYASCTPDDYTRFAFAIAKRLRAKSRDYNWKIQFVLTPVRFKLDNFNEMTGSLWVWFHALSDQAQHAMNSREALLTALDKALAEEELH</sequence>
<organism evidence="1 2">
    <name type="scientific">Taklimakanibacter albus</name>
    <dbReference type="NCBI Taxonomy" id="2800327"/>
    <lineage>
        <taxon>Bacteria</taxon>
        <taxon>Pseudomonadati</taxon>
        <taxon>Pseudomonadota</taxon>
        <taxon>Alphaproteobacteria</taxon>
        <taxon>Hyphomicrobiales</taxon>
        <taxon>Aestuariivirgaceae</taxon>
        <taxon>Taklimakanibacter</taxon>
    </lineage>
</organism>
<gene>
    <name evidence="1" type="ORF">JHL16_05475</name>
</gene>
<keyword evidence="2" id="KW-1185">Reference proteome</keyword>
<dbReference type="EMBL" id="JAENHL010000006">
    <property type="protein sequence ID" value="MBK1865794.1"/>
    <property type="molecule type" value="Genomic_DNA"/>
</dbReference>
<evidence type="ECO:0000313" key="1">
    <source>
        <dbReference type="EMBL" id="MBK1865794.1"/>
    </source>
</evidence>
<accession>A0ACC5QZG3</accession>
<dbReference type="Proteomes" id="UP000616151">
    <property type="component" value="Unassembled WGS sequence"/>
</dbReference>
<evidence type="ECO:0000313" key="2">
    <source>
        <dbReference type="Proteomes" id="UP000616151"/>
    </source>
</evidence>
<name>A0ACC5QZG3_9HYPH</name>
<protein>
    <submittedName>
        <fullName evidence="1">Uncharacterized protein</fullName>
    </submittedName>
</protein>
<reference evidence="1" key="1">
    <citation type="submission" date="2021-01" db="EMBL/GenBank/DDBJ databases">
        <authorList>
            <person name="Sun Q."/>
        </authorList>
    </citation>
    <scope>NUCLEOTIDE SEQUENCE</scope>
    <source>
        <strain evidence="1">YIM B02566</strain>
    </source>
</reference>
<comment type="caution">
    <text evidence="1">The sequence shown here is derived from an EMBL/GenBank/DDBJ whole genome shotgun (WGS) entry which is preliminary data.</text>
</comment>
<proteinExistence type="predicted"/>